<sequence>MSAAPSPLLGLRMSNFPRTPAAVSDRCGNTDRVKAMLNQSESTYRCNDYIRRRSRKDKSGCHATVGEGASDSGCPELSVEQEQLDTVCREKMCEWSYRVCDHFQTGREIVAVSFSLLDRFVDKCSCERSAFKLAAMTTLYMANKIYGGPQAISIGALAELSRGEFEPSHISEMEVIILKTLEWRLHPPTVQCFIDAFFHYLSLPSHGAWSVAIYERATFFAELAVYDYAFVPKRKSLIALGCLMNAMEGMDNSLSAEQQRGFVDAVNATFDLEFTTDSIESVRNRLWYVYSMSAQYKEDDAVAGAEPGDVVKKSVSQRTYGVSSTAATDLSSSPSTSPVSVAAASGPHHIAS</sequence>
<dbReference type="SMART" id="SM00385">
    <property type="entry name" value="CYCLIN"/>
    <property type="match status" value="1"/>
</dbReference>
<dbReference type="AlphaFoldDB" id="A0A448ZEP6"/>
<evidence type="ECO:0000259" key="3">
    <source>
        <dbReference type="SMART" id="SM00385"/>
    </source>
</evidence>
<proteinExistence type="inferred from homology"/>
<dbReference type="InterPro" id="IPR013763">
    <property type="entry name" value="Cyclin-like_dom"/>
</dbReference>
<dbReference type="InterPro" id="IPR006671">
    <property type="entry name" value="Cyclin_N"/>
</dbReference>
<protein>
    <recommendedName>
        <fullName evidence="3">Cyclin-like domain-containing protein</fullName>
    </recommendedName>
</protein>
<comment type="similarity">
    <text evidence="1">Belongs to the cyclin family.</text>
</comment>
<gene>
    <name evidence="4" type="ORF">PSNMU_V1.4_AUG-EV-PASAV3_0074230</name>
</gene>
<evidence type="ECO:0000256" key="2">
    <source>
        <dbReference type="SAM" id="MobiDB-lite"/>
    </source>
</evidence>
<dbReference type="Gene3D" id="1.10.472.10">
    <property type="entry name" value="Cyclin-like"/>
    <property type="match status" value="2"/>
</dbReference>
<evidence type="ECO:0000313" key="4">
    <source>
        <dbReference type="EMBL" id="VEU40534.1"/>
    </source>
</evidence>
<dbReference type="InterPro" id="IPR036915">
    <property type="entry name" value="Cyclin-like_sf"/>
</dbReference>
<evidence type="ECO:0000313" key="5">
    <source>
        <dbReference type="Proteomes" id="UP000291116"/>
    </source>
</evidence>
<dbReference type="PANTHER" id="PTHR10177">
    <property type="entry name" value="CYCLINS"/>
    <property type="match status" value="1"/>
</dbReference>
<keyword evidence="5" id="KW-1185">Reference proteome</keyword>
<dbReference type="EMBL" id="CAACVS010000289">
    <property type="protein sequence ID" value="VEU40534.1"/>
    <property type="molecule type" value="Genomic_DNA"/>
</dbReference>
<evidence type="ECO:0000256" key="1">
    <source>
        <dbReference type="RuleBase" id="RU000383"/>
    </source>
</evidence>
<feature type="region of interest" description="Disordered" evidence="2">
    <location>
        <begin position="324"/>
        <end position="352"/>
    </location>
</feature>
<dbReference type="OrthoDB" id="39037at2759"/>
<dbReference type="FunFam" id="1.10.472.10:FF:000093">
    <property type="entry name" value="Predicted protein"/>
    <property type="match status" value="1"/>
</dbReference>
<dbReference type="SUPFAM" id="SSF47954">
    <property type="entry name" value="Cyclin-like"/>
    <property type="match status" value="1"/>
</dbReference>
<reference evidence="4 5" key="1">
    <citation type="submission" date="2019-01" db="EMBL/GenBank/DDBJ databases">
        <authorList>
            <person name="Ferrante I. M."/>
        </authorList>
    </citation>
    <scope>NUCLEOTIDE SEQUENCE [LARGE SCALE GENOMIC DNA]</scope>
    <source>
        <strain evidence="4 5">B856</strain>
    </source>
</reference>
<name>A0A448ZEP6_9STRA</name>
<dbReference type="InterPro" id="IPR039361">
    <property type="entry name" value="Cyclin"/>
</dbReference>
<feature type="domain" description="Cyclin-like" evidence="3">
    <location>
        <begin position="94"/>
        <end position="179"/>
    </location>
</feature>
<dbReference type="Pfam" id="PF00134">
    <property type="entry name" value="Cyclin_N"/>
    <property type="match status" value="1"/>
</dbReference>
<accession>A0A448ZEP6</accession>
<keyword evidence="1" id="KW-0195">Cyclin</keyword>
<dbReference type="Proteomes" id="UP000291116">
    <property type="component" value="Unassembled WGS sequence"/>
</dbReference>
<organism evidence="4 5">
    <name type="scientific">Pseudo-nitzschia multistriata</name>
    <dbReference type="NCBI Taxonomy" id="183589"/>
    <lineage>
        <taxon>Eukaryota</taxon>
        <taxon>Sar</taxon>
        <taxon>Stramenopiles</taxon>
        <taxon>Ochrophyta</taxon>
        <taxon>Bacillariophyta</taxon>
        <taxon>Bacillariophyceae</taxon>
        <taxon>Bacillariophycidae</taxon>
        <taxon>Bacillariales</taxon>
        <taxon>Bacillariaceae</taxon>
        <taxon>Pseudo-nitzschia</taxon>
    </lineage>
</organism>